<evidence type="ECO:0000313" key="8">
    <source>
        <dbReference type="EMBL" id="KAK2075115.1"/>
    </source>
</evidence>
<evidence type="ECO:0000256" key="2">
    <source>
        <dbReference type="ARBA" id="ARBA00009003"/>
    </source>
</evidence>
<evidence type="ECO:0000256" key="3">
    <source>
        <dbReference type="ARBA" id="ARBA00022679"/>
    </source>
</evidence>
<keyword evidence="4" id="KW-0812">Transmembrane</keyword>
<evidence type="ECO:0000313" key="9">
    <source>
        <dbReference type="Proteomes" id="UP001217918"/>
    </source>
</evidence>
<comment type="subcellular location">
    <subcellularLocation>
        <location evidence="1">Membrane</location>
    </subcellularLocation>
</comment>
<accession>A0AAD9IDB3</accession>
<dbReference type="PANTHER" id="PTHR32385:SF20">
    <property type="entry name" value="MANNOSYL PHOSPHORYLINOSITOL CERAMIDE SYNTHASE CSH1-RELATED"/>
    <property type="match status" value="1"/>
</dbReference>
<dbReference type="GO" id="GO:0051999">
    <property type="term" value="P:mannosyl-inositol phosphorylceramide biosynthetic process"/>
    <property type="evidence" value="ECO:0007669"/>
    <property type="project" value="TreeGrafter"/>
</dbReference>
<dbReference type="AlphaFoldDB" id="A0AAD9IDB3"/>
<evidence type="ECO:0000256" key="5">
    <source>
        <dbReference type="ARBA" id="ARBA00022989"/>
    </source>
</evidence>
<feature type="chain" id="PRO_5042182271" description="Mannosyl phosphorylinositol ceramide synthase SUR1" evidence="7">
    <location>
        <begin position="21"/>
        <end position="302"/>
    </location>
</feature>
<dbReference type="SUPFAM" id="SSF53448">
    <property type="entry name" value="Nucleotide-diphospho-sugar transferases"/>
    <property type="match status" value="1"/>
</dbReference>
<dbReference type="Proteomes" id="UP001217918">
    <property type="component" value="Unassembled WGS sequence"/>
</dbReference>
<dbReference type="Gene3D" id="3.90.550.20">
    <property type="match status" value="1"/>
</dbReference>
<organism evidence="8 9">
    <name type="scientific">Phyllachora maydis</name>
    <dbReference type="NCBI Taxonomy" id="1825666"/>
    <lineage>
        <taxon>Eukaryota</taxon>
        <taxon>Fungi</taxon>
        <taxon>Dikarya</taxon>
        <taxon>Ascomycota</taxon>
        <taxon>Pezizomycotina</taxon>
        <taxon>Sordariomycetes</taxon>
        <taxon>Sordariomycetidae</taxon>
        <taxon>Phyllachorales</taxon>
        <taxon>Phyllachoraceae</taxon>
        <taxon>Phyllachora</taxon>
    </lineage>
</organism>
<feature type="signal peptide" evidence="7">
    <location>
        <begin position="1"/>
        <end position="20"/>
    </location>
</feature>
<dbReference type="EMBL" id="JAQQPM010000009">
    <property type="protein sequence ID" value="KAK2075115.1"/>
    <property type="molecule type" value="Genomic_DNA"/>
</dbReference>
<gene>
    <name evidence="8" type="ORF">P8C59_009267</name>
</gene>
<comment type="caution">
    <text evidence="8">The sequence shown here is derived from an EMBL/GenBank/DDBJ whole genome shotgun (WGS) entry which is preliminary data.</text>
</comment>
<evidence type="ECO:0000256" key="4">
    <source>
        <dbReference type="ARBA" id="ARBA00022692"/>
    </source>
</evidence>
<keyword evidence="6" id="KW-0472">Membrane</keyword>
<comment type="similarity">
    <text evidence="2">Belongs to the glycosyltransferase 32 family.</text>
</comment>
<name>A0AAD9IDB3_9PEZI</name>
<sequence>MAALSRLVAFLSLFGGPHSGIRITQEAAARAHHNGSDARLQVVPRIIHQIFHDWKNPGNEKLPSDWEDVRQTCLSLNPGWDYKLWTEPASREFLSREYPTFLKTYDGYRYPVQRVDALRYFLMLHYGGIYLDLDNGCSTSLEPLLYYPLWTTDGGRGTLSNNILGARPHHPFWEQLTQDLPRCAINYILPYLTISYASGQWFLTEVWEKYHAALPAASRQGDGDGDPRSQHRLYQVMMDMRPGADPWVFFTQGRGGTWNNWDNYIFAWLGNLSQSIPVLMMLVLLPCALLSVLHETQSRVEA</sequence>
<dbReference type="InterPro" id="IPR029044">
    <property type="entry name" value="Nucleotide-diphossugar_trans"/>
</dbReference>
<keyword evidence="5" id="KW-1133">Transmembrane helix</keyword>
<dbReference type="InterPro" id="IPR051706">
    <property type="entry name" value="Glycosyltransferase_domain"/>
</dbReference>
<dbReference type="GO" id="GO:0016020">
    <property type="term" value="C:membrane"/>
    <property type="evidence" value="ECO:0007669"/>
    <property type="project" value="UniProtKB-SubCell"/>
</dbReference>
<protein>
    <recommendedName>
        <fullName evidence="10">Mannosyl phosphorylinositol ceramide synthase SUR1</fullName>
    </recommendedName>
</protein>
<dbReference type="Pfam" id="PF04488">
    <property type="entry name" value="Gly_transf_sug"/>
    <property type="match status" value="1"/>
</dbReference>
<keyword evidence="9" id="KW-1185">Reference proteome</keyword>
<keyword evidence="3" id="KW-0808">Transferase</keyword>
<dbReference type="PANTHER" id="PTHR32385">
    <property type="entry name" value="MANNOSYL PHOSPHORYLINOSITOL CERAMIDE SYNTHASE"/>
    <property type="match status" value="1"/>
</dbReference>
<evidence type="ECO:0000256" key="6">
    <source>
        <dbReference type="ARBA" id="ARBA00023136"/>
    </source>
</evidence>
<dbReference type="GO" id="GO:0000030">
    <property type="term" value="F:mannosyltransferase activity"/>
    <property type="evidence" value="ECO:0007669"/>
    <property type="project" value="TreeGrafter"/>
</dbReference>
<dbReference type="InterPro" id="IPR007577">
    <property type="entry name" value="GlycoTrfase_DXD_sugar-bd_CS"/>
</dbReference>
<keyword evidence="7" id="KW-0732">Signal</keyword>
<proteinExistence type="inferred from homology"/>
<evidence type="ECO:0008006" key="10">
    <source>
        <dbReference type="Google" id="ProtNLM"/>
    </source>
</evidence>
<evidence type="ECO:0000256" key="7">
    <source>
        <dbReference type="SAM" id="SignalP"/>
    </source>
</evidence>
<evidence type="ECO:0000256" key="1">
    <source>
        <dbReference type="ARBA" id="ARBA00004370"/>
    </source>
</evidence>
<reference evidence="8" key="1">
    <citation type="journal article" date="2023" name="Mol. Plant Microbe Interact.">
        <title>Elucidating the Obligate Nature and Biological Capacity of an Invasive Fungal Corn Pathogen.</title>
        <authorList>
            <person name="MacCready J.S."/>
            <person name="Roggenkamp E.M."/>
            <person name="Gdanetz K."/>
            <person name="Chilvers M.I."/>
        </authorList>
    </citation>
    <scope>NUCLEOTIDE SEQUENCE</scope>
    <source>
        <strain evidence="8">PM02</strain>
    </source>
</reference>